<proteinExistence type="predicted"/>
<organism evidence="2 3">
    <name type="scientific">Salinirubrum litoreum</name>
    <dbReference type="NCBI Taxonomy" id="1126234"/>
    <lineage>
        <taxon>Archaea</taxon>
        <taxon>Methanobacteriati</taxon>
        <taxon>Methanobacteriota</taxon>
        <taxon>Stenosarchaea group</taxon>
        <taxon>Halobacteria</taxon>
        <taxon>Halobacteriales</taxon>
        <taxon>Haloferacaceae</taxon>
        <taxon>Salinirubrum</taxon>
    </lineage>
</organism>
<evidence type="ECO:0000313" key="3">
    <source>
        <dbReference type="Proteomes" id="UP001596201"/>
    </source>
</evidence>
<dbReference type="RefSeq" id="WP_227228488.1">
    <property type="nucleotide sequence ID" value="NZ_JAJCVJ010000001.1"/>
</dbReference>
<comment type="caution">
    <text evidence="2">The sequence shown here is derived from an EMBL/GenBank/DDBJ whole genome shotgun (WGS) entry which is preliminary data.</text>
</comment>
<keyword evidence="3" id="KW-1185">Reference proteome</keyword>
<keyword evidence="1" id="KW-0812">Transmembrane</keyword>
<reference evidence="2 3" key="1">
    <citation type="journal article" date="2019" name="Int. J. Syst. Evol. Microbiol.">
        <title>The Global Catalogue of Microorganisms (GCM) 10K type strain sequencing project: providing services to taxonomists for standard genome sequencing and annotation.</title>
        <authorList>
            <consortium name="The Broad Institute Genomics Platform"/>
            <consortium name="The Broad Institute Genome Sequencing Center for Infectious Disease"/>
            <person name="Wu L."/>
            <person name="Ma J."/>
        </authorList>
    </citation>
    <scope>NUCLEOTIDE SEQUENCE [LARGE SCALE GENOMIC DNA]</scope>
    <source>
        <strain evidence="2 3">CGMCC 1.12237</strain>
    </source>
</reference>
<keyword evidence="1" id="KW-0472">Membrane</keyword>
<keyword evidence="1" id="KW-1133">Transmembrane helix</keyword>
<gene>
    <name evidence="2" type="ORF">ACFPJ5_04355</name>
</gene>
<dbReference type="AlphaFoldDB" id="A0ABD5R8A5"/>
<feature type="transmembrane region" description="Helical" evidence="1">
    <location>
        <begin position="57"/>
        <end position="81"/>
    </location>
</feature>
<accession>A0ABD5R8A5</accession>
<feature type="transmembrane region" description="Helical" evidence="1">
    <location>
        <begin position="30"/>
        <end position="51"/>
    </location>
</feature>
<evidence type="ECO:0000313" key="2">
    <source>
        <dbReference type="EMBL" id="MFC5366158.1"/>
    </source>
</evidence>
<dbReference type="Proteomes" id="UP001596201">
    <property type="component" value="Unassembled WGS sequence"/>
</dbReference>
<protein>
    <submittedName>
        <fullName evidence="2">Uncharacterized protein</fullName>
    </submittedName>
</protein>
<sequence length="95" mass="9973">MTLALVPHASGGRLGEDGEGVGGIGRRGHYACGVISIAVVLATLVVSYSLVVAMTSAVPLLSTTAIVLLTVVVWVLVWLLLDMTLLWWVARTADE</sequence>
<name>A0ABD5R8A5_9EURY</name>
<evidence type="ECO:0000256" key="1">
    <source>
        <dbReference type="SAM" id="Phobius"/>
    </source>
</evidence>
<dbReference type="EMBL" id="JBHSKX010000001">
    <property type="protein sequence ID" value="MFC5366158.1"/>
    <property type="molecule type" value="Genomic_DNA"/>
</dbReference>